<evidence type="ECO:0000256" key="1">
    <source>
        <dbReference type="ARBA" id="ARBA00004123"/>
    </source>
</evidence>
<comment type="subcellular location">
    <subcellularLocation>
        <location evidence="1">Nucleus</location>
    </subcellularLocation>
</comment>
<evidence type="ECO:0000259" key="4">
    <source>
        <dbReference type="SMART" id="SM01255"/>
    </source>
</evidence>
<organism evidence="5 6">
    <name type="scientific">Marchantia polymorpha subsp. ruderalis</name>
    <dbReference type="NCBI Taxonomy" id="1480154"/>
    <lineage>
        <taxon>Eukaryota</taxon>
        <taxon>Viridiplantae</taxon>
        <taxon>Streptophyta</taxon>
        <taxon>Embryophyta</taxon>
        <taxon>Marchantiophyta</taxon>
        <taxon>Marchantiopsida</taxon>
        <taxon>Marchantiidae</taxon>
        <taxon>Marchantiales</taxon>
        <taxon>Marchantiaceae</taxon>
        <taxon>Marchantia</taxon>
    </lineage>
</organism>
<feature type="region of interest" description="Disordered" evidence="3">
    <location>
        <begin position="638"/>
        <end position="665"/>
    </location>
</feature>
<name>A0A176VJL0_MARPO</name>
<feature type="compositionally biased region" description="Acidic residues" evidence="3">
    <location>
        <begin position="655"/>
        <end position="665"/>
    </location>
</feature>
<evidence type="ECO:0000256" key="3">
    <source>
        <dbReference type="SAM" id="MobiDB-lite"/>
    </source>
</evidence>
<proteinExistence type="predicted"/>
<dbReference type="GO" id="GO:0003677">
    <property type="term" value="F:DNA binding"/>
    <property type="evidence" value="ECO:0007669"/>
    <property type="project" value="InterPro"/>
</dbReference>
<feature type="domain" description="KNOX1" evidence="4">
    <location>
        <begin position="543"/>
        <end position="587"/>
    </location>
</feature>
<dbReference type="AlphaFoldDB" id="A0A176VJL0"/>
<evidence type="ECO:0000256" key="2">
    <source>
        <dbReference type="ARBA" id="ARBA00023242"/>
    </source>
</evidence>
<keyword evidence="2" id="KW-0539">Nucleus</keyword>
<sequence>MDMIAGFTQGRHCTWWAEKSLETGAASMKQRIVRGFPSKGIPFPKVDESDMCDVCRTPKTVKRGSLPWMAYGGGRGEAAILDPRSRAKGKQKVEEFDCVLDAFPKLQKRNKLNEKEDDFVRLDGHFKMAQRKRVVSYVKQYQRSGQSSAPVTGGMIDDHGADNDVKMPSVPTCGVDCYKIREDVYRAVDELMSKQPEVVRIRPRIRPAELLDFHTLGPLPSVPTSVPIIEASSLATGSEVGNREGDLIPSRDALAVTLTEQKIEASTQTQTPPYFVTEAPTSDIAATVEHEAEVPDPELPAATPTVATLFIQAPTIPTPQTQQLPLDSHLQLESPQSRITTLLFPQPRIASPVDSSQFATTNEQSTEWNELPRDSVTLYREKNLVPSVIPSSLNPESMEQARERQRAKHWDRDRVSTAIFYREMMAKTSHDQVVMRRDPVRNNDEDKVGVEEIGDIAEGDVIPKDDRQPVEVRLKLSSILERLTLEVGNVSKAEDRTLQERGMTRGLQEVVKTAEEFELRNASDPQREQHVPVTRSISPTELECMKAAILNHNFYPRLVSSFVEQHAQGAPPETVTKLEEVRWRVMQSWNPSNSVECDEKIRKYQEILTKFESELEQPFREAMDISWRLENRNKSLPYAQTSKIDQGESSAKEEEKEEEAQTMFS</sequence>
<dbReference type="SMART" id="SM01255">
    <property type="entry name" value="KNOX1"/>
    <property type="match status" value="1"/>
</dbReference>
<dbReference type="InterPro" id="IPR005540">
    <property type="entry name" value="KNOX1"/>
</dbReference>
<keyword evidence="6" id="KW-1185">Reference proteome</keyword>
<dbReference type="GO" id="GO:0005634">
    <property type="term" value="C:nucleus"/>
    <property type="evidence" value="ECO:0007669"/>
    <property type="project" value="UniProtKB-SubCell"/>
</dbReference>
<accession>A0A176VJL0</accession>
<comment type="caution">
    <text evidence="5">The sequence shown here is derived from an EMBL/GenBank/DDBJ whole genome shotgun (WGS) entry which is preliminary data.</text>
</comment>
<protein>
    <recommendedName>
        <fullName evidence="4">KNOX1 domain-containing protein</fullName>
    </recommendedName>
</protein>
<dbReference type="EMBL" id="LVLJ01003524">
    <property type="protein sequence ID" value="OAE21139.1"/>
    <property type="molecule type" value="Genomic_DNA"/>
</dbReference>
<evidence type="ECO:0000313" key="5">
    <source>
        <dbReference type="EMBL" id="OAE21139.1"/>
    </source>
</evidence>
<evidence type="ECO:0000313" key="6">
    <source>
        <dbReference type="Proteomes" id="UP000077202"/>
    </source>
</evidence>
<gene>
    <name evidence="5" type="ORF">AXG93_872s1080</name>
</gene>
<reference evidence="5" key="1">
    <citation type="submission" date="2016-03" db="EMBL/GenBank/DDBJ databases">
        <title>Mechanisms controlling the formation of the plant cell surface in tip-growing cells are functionally conserved among land plants.</title>
        <authorList>
            <person name="Honkanen S."/>
            <person name="Jones V.A."/>
            <person name="Morieri G."/>
            <person name="Champion C."/>
            <person name="Hetherington A.J."/>
            <person name="Kelly S."/>
            <person name="Saint-Marcoux D."/>
            <person name="Proust H."/>
            <person name="Prescott H."/>
            <person name="Dolan L."/>
        </authorList>
    </citation>
    <scope>NUCLEOTIDE SEQUENCE [LARGE SCALE GENOMIC DNA]</scope>
    <source>
        <tissue evidence="5">Whole gametophyte</tissue>
    </source>
</reference>
<dbReference type="Pfam" id="PF03790">
    <property type="entry name" value="KNOX1"/>
    <property type="match status" value="1"/>
</dbReference>
<dbReference type="Proteomes" id="UP000077202">
    <property type="component" value="Unassembled WGS sequence"/>
</dbReference>